<dbReference type="PANTHER" id="PTHR43707">
    <property type="entry name" value="HISTIDYL-TRNA SYNTHETASE"/>
    <property type="match status" value="1"/>
</dbReference>
<keyword evidence="5" id="KW-0963">Cytoplasm</keyword>
<dbReference type="GO" id="GO:0006427">
    <property type="term" value="P:histidyl-tRNA aminoacylation"/>
    <property type="evidence" value="ECO:0007669"/>
    <property type="project" value="UniProtKB-UniRule"/>
</dbReference>
<evidence type="ECO:0000256" key="6">
    <source>
        <dbReference type="PIRSR" id="PIRSR001549-1"/>
    </source>
</evidence>
<comment type="subcellular location">
    <subcellularLocation>
        <location evidence="5">Cytoplasm</location>
    </subcellularLocation>
</comment>
<dbReference type="Gene3D" id="3.40.50.800">
    <property type="entry name" value="Anticodon-binding domain"/>
    <property type="match status" value="1"/>
</dbReference>
<keyword evidence="5 8" id="KW-0436">Ligase</keyword>
<keyword evidence="5" id="KW-0648">Protein biosynthesis</keyword>
<dbReference type="InterPro" id="IPR015807">
    <property type="entry name" value="His-tRNA-ligase"/>
</dbReference>
<accession>A0A2N2DX51</accession>
<evidence type="ECO:0000259" key="7">
    <source>
        <dbReference type="PROSITE" id="PS50862"/>
    </source>
</evidence>
<dbReference type="InterPro" id="IPR004516">
    <property type="entry name" value="HisRS/HisZ"/>
</dbReference>
<organism evidence="8 9">
    <name type="scientific">Candidatus Falkowbacteria bacterium HGW-Falkowbacteria-2</name>
    <dbReference type="NCBI Taxonomy" id="2013769"/>
    <lineage>
        <taxon>Bacteria</taxon>
        <taxon>Candidatus Falkowiibacteriota</taxon>
    </lineage>
</organism>
<feature type="domain" description="Aminoacyl-transfer RNA synthetases class-II family profile" evidence="7">
    <location>
        <begin position="13"/>
        <end position="377"/>
    </location>
</feature>
<dbReference type="InterPro" id="IPR036621">
    <property type="entry name" value="Anticodon-bd_dom_sf"/>
</dbReference>
<dbReference type="Gene3D" id="3.30.930.10">
    <property type="entry name" value="Bira Bifunctional Protein, Domain 2"/>
    <property type="match status" value="1"/>
</dbReference>
<evidence type="ECO:0000256" key="3">
    <source>
        <dbReference type="ARBA" id="ARBA00023146"/>
    </source>
</evidence>
<keyword evidence="5" id="KW-0067">ATP-binding</keyword>
<dbReference type="PANTHER" id="PTHR43707:SF1">
    <property type="entry name" value="HISTIDINE--TRNA LIGASE, MITOCHONDRIAL-RELATED"/>
    <property type="match status" value="1"/>
</dbReference>
<dbReference type="HAMAP" id="MF_00127">
    <property type="entry name" value="His_tRNA_synth"/>
    <property type="match status" value="1"/>
</dbReference>
<dbReference type="GO" id="GO:0005524">
    <property type="term" value="F:ATP binding"/>
    <property type="evidence" value="ECO:0007669"/>
    <property type="project" value="UniProtKB-UniRule"/>
</dbReference>
<keyword evidence="2 5" id="KW-0547">Nucleotide-binding</keyword>
<keyword evidence="3 5" id="KW-0030">Aminoacyl-tRNA synthetase</keyword>
<dbReference type="Pfam" id="PF13393">
    <property type="entry name" value="tRNA-synt_His"/>
    <property type="match status" value="1"/>
</dbReference>
<dbReference type="NCBIfam" id="TIGR00442">
    <property type="entry name" value="hisS"/>
    <property type="match status" value="1"/>
</dbReference>
<dbReference type="InterPro" id="IPR006195">
    <property type="entry name" value="aa-tRNA-synth_II"/>
</dbReference>
<feature type="binding site" evidence="6">
    <location>
        <position position="128"/>
    </location>
    <ligand>
        <name>L-histidine</name>
        <dbReference type="ChEBI" id="CHEBI:57595"/>
    </ligand>
</feature>
<dbReference type="PIRSF" id="PIRSF001549">
    <property type="entry name" value="His-tRNA_synth"/>
    <property type="match status" value="1"/>
</dbReference>
<feature type="binding site" evidence="6">
    <location>
        <position position="114"/>
    </location>
    <ligand>
        <name>L-histidine</name>
        <dbReference type="ChEBI" id="CHEBI:57595"/>
    </ligand>
</feature>
<feature type="binding site" evidence="6">
    <location>
        <position position="132"/>
    </location>
    <ligand>
        <name>L-histidine</name>
        <dbReference type="ChEBI" id="CHEBI:57595"/>
    </ligand>
</feature>
<dbReference type="GO" id="GO:0004821">
    <property type="term" value="F:histidine-tRNA ligase activity"/>
    <property type="evidence" value="ECO:0007669"/>
    <property type="project" value="UniProtKB-UniRule"/>
</dbReference>
<proteinExistence type="inferred from homology"/>
<name>A0A2N2DX51_9BACT</name>
<dbReference type="Pfam" id="PF03129">
    <property type="entry name" value="HGTP_anticodon"/>
    <property type="match status" value="1"/>
</dbReference>
<comment type="caution">
    <text evidence="8">The sequence shown here is derived from an EMBL/GenBank/DDBJ whole genome shotgun (WGS) entry which is preliminary data.</text>
</comment>
<dbReference type="AlphaFoldDB" id="A0A2N2DX51"/>
<dbReference type="SUPFAM" id="SSF55681">
    <property type="entry name" value="Class II aaRS and biotin synthetases"/>
    <property type="match status" value="1"/>
</dbReference>
<dbReference type="GO" id="GO:0005737">
    <property type="term" value="C:cytoplasm"/>
    <property type="evidence" value="ECO:0007669"/>
    <property type="project" value="UniProtKB-SubCell"/>
</dbReference>
<evidence type="ECO:0000313" key="8">
    <source>
        <dbReference type="EMBL" id="PKM87043.1"/>
    </source>
</evidence>
<feature type="binding site" evidence="6">
    <location>
        <begin position="84"/>
        <end position="86"/>
    </location>
    <ligand>
        <name>L-histidine</name>
        <dbReference type="ChEBI" id="CHEBI:57595"/>
    </ligand>
</feature>
<dbReference type="SUPFAM" id="SSF52954">
    <property type="entry name" value="Class II aaRS ABD-related"/>
    <property type="match status" value="1"/>
</dbReference>
<reference evidence="8 9" key="1">
    <citation type="journal article" date="2017" name="ISME J.">
        <title>Potential for microbial H2 and metal transformations associated with novel bacteria and archaea in deep terrestrial subsurface sediments.</title>
        <authorList>
            <person name="Hernsdorf A.W."/>
            <person name="Amano Y."/>
            <person name="Miyakawa K."/>
            <person name="Ise K."/>
            <person name="Suzuki Y."/>
            <person name="Anantharaman K."/>
            <person name="Probst A."/>
            <person name="Burstein D."/>
            <person name="Thomas B.C."/>
            <person name="Banfield J.F."/>
        </authorList>
    </citation>
    <scope>NUCLEOTIDE SEQUENCE [LARGE SCALE GENOMIC DNA]</scope>
    <source>
        <strain evidence="8">HGW-Falkowbacteria-2</strain>
    </source>
</reference>
<feature type="binding site" evidence="6">
    <location>
        <begin position="277"/>
        <end position="278"/>
    </location>
    <ligand>
        <name>L-histidine</name>
        <dbReference type="ChEBI" id="CHEBI:57595"/>
    </ligand>
</feature>
<dbReference type="EC" id="6.1.1.21" evidence="5"/>
<dbReference type="InterPro" id="IPR004154">
    <property type="entry name" value="Anticodon-bd"/>
</dbReference>
<dbReference type="PROSITE" id="PS50862">
    <property type="entry name" value="AA_TRNA_LIGASE_II"/>
    <property type="match status" value="1"/>
</dbReference>
<dbReference type="CDD" id="cd00773">
    <property type="entry name" value="HisRS-like_core"/>
    <property type="match status" value="1"/>
</dbReference>
<evidence type="ECO:0000256" key="2">
    <source>
        <dbReference type="ARBA" id="ARBA00022741"/>
    </source>
</evidence>
<evidence type="ECO:0000256" key="4">
    <source>
        <dbReference type="ARBA" id="ARBA00047639"/>
    </source>
</evidence>
<evidence type="ECO:0000313" key="9">
    <source>
        <dbReference type="Proteomes" id="UP000233325"/>
    </source>
</evidence>
<dbReference type="InterPro" id="IPR045864">
    <property type="entry name" value="aa-tRNA-synth_II/BPL/LPL"/>
</dbReference>
<evidence type="ECO:0000256" key="1">
    <source>
        <dbReference type="ARBA" id="ARBA00008226"/>
    </source>
</evidence>
<protein>
    <recommendedName>
        <fullName evidence="5">Histidine--tRNA ligase</fullName>
        <ecNumber evidence="5">6.1.1.21</ecNumber>
    </recommendedName>
    <alternativeName>
        <fullName evidence="5">Histidyl-tRNA synthetase</fullName>
        <shortName evidence="5">HisRS</shortName>
    </alternativeName>
</protein>
<dbReference type="EMBL" id="PHAH01000058">
    <property type="protein sequence ID" value="PKM87043.1"/>
    <property type="molecule type" value="Genomic_DNA"/>
</dbReference>
<dbReference type="Proteomes" id="UP000233325">
    <property type="component" value="Unassembled WGS sequence"/>
</dbReference>
<dbReference type="InterPro" id="IPR041715">
    <property type="entry name" value="HisRS-like_core"/>
</dbReference>
<comment type="subunit">
    <text evidence="5">Homodimer.</text>
</comment>
<feature type="binding site" evidence="6">
    <location>
        <position position="273"/>
    </location>
    <ligand>
        <name>L-histidine</name>
        <dbReference type="ChEBI" id="CHEBI:57595"/>
    </ligand>
</feature>
<sequence>MAKIKLSNQEPKGTSDWLPSEFAIRNYIFSTWRQVCRSYGFEEYLTPLVESAEIYRAKSGEDVGGKELVTFTDLGGRELCIRPEMTPSVTRLVSKVYASSPKPIKYFSIANFMRNEKPQRGRNREFWQLNCDIFGSASLGADLEILQLSLDIMRAFKAPDDSYVLRLNSRRLLDNLLPVFGLEGERAPIFRILDKYGKLGADEFERRLVEVGASVDSAKQISAFMAGESEDIFNAALEKNEELKAAKQEIDFVLNQLKALGYNQAKFDPTLIRGFDYYDGLVFEVFDSNPDNRRALFGGGRYNGLAEIFGGERFPAVGVAPGDETTRLFLESWGLLPTEKDERYYLPLLDSSLLADTQRLATTLRAEGKQVLFAFEPQRPGKALEFANKQGIKNVIIFGSEEKAKGEYKLKDMENGIETSLKLPK</sequence>
<comment type="catalytic activity">
    <reaction evidence="4 5">
        <text>tRNA(His) + L-histidine + ATP = L-histidyl-tRNA(His) + AMP + diphosphate + H(+)</text>
        <dbReference type="Rhea" id="RHEA:17313"/>
        <dbReference type="Rhea" id="RHEA-COMP:9665"/>
        <dbReference type="Rhea" id="RHEA-COMP:9689"/>
        <dbReference type="ChEBI" id="CHEBI:15378"/>
        <dbReference type="ChEBI" id="CHEBI:30616"/>
        <dbReference type="ChEBI" id="CHEBI:33019"/>
        <dbReference type="ChEBI" id="CHEBI:57595"/>
        <dbReference type="ChEBI" id="CHEBI:78442"/>
        <dbReference type="ChEBI" id="CHEBI:78527"/>
        <dbReference type="ChEBI" id="CHEBI:456215"/>
        <dbReference type="EC" id="6.1.1.21"/>
    </reaction>
</comment>
<evidence type="ECO:0000256" key="5">
    <source>
        <dbReference type="HAMAP-Rule" id="MF_00127"/>
    </source>
</evidence>
<comment type="similarity">
    <text evidence="1 5">Belongs to the class-II aminoacyl-tRNA synthetase family.</text>
</comment>
<gene>
    <name evidence="5 8" type="primary">hisS</name>
    <name evidence="8" type="ORF">CVU83_03495</name>
</gene>